<keyword evidence="2" id="KW-1185">Reference proteome</keyword>
<reference evidence="1 2" key="1">
    <citation type="submission" date="2019-11" db="EMBL/GenBank/DDBJ databases">
        <authorList>
            <person name="Zheng R.K."/>
            <person name="Sun C.M."/>
        </authorList>
    </citation>
    <scope>NUCLEOTIDE SEQUENCE [LARGE SCALE GENOMIC DNA]</scope>
    <source>
        <strain evidence="1 2">WC007</strain>
    </source>
</reference>
<organism evidence="1 2">
    <name type="scientific">Maribellus comscasis</name>
    <dbReference type="NCBI Taxonomy" id="2681766"/>
    <lineage>
        <taxon>Bacteria</taxon>
        <taxon>Pseudomonadati</taxon>
        <taxon>Bacteroidota</taxon>
        <taxon>Bacteroidia</taxon>
        <taxon>Marinilabiliales</taxon>
        <taxon>Prolixibacteraceae</taxon>
        <taxon>Maribellus</taxon>
    </lineage>
</organism>
<accession>A0A6I6JYE5</accession>
<protein>
    <submittedName>
        <fullName evidence="1">Uncharacterized protein</fullName>
    </submittedName>
</protein>
<dbReference type="EMBL" id="CP046401">
    <property type="protein sequence ID" value="QGY48035.1"/>
    <property type="molecule type" value="Genomic_DNA"/>
</dbReference>
<dbReference type="Proteomes" id="UP000428260">
    <property type="component" value="Chromosome"/>
</dbReference>
<proteinExistence type="predicted"/>
<evidence type="ECO:0000313" key="2">
    <source>
        <dbReference type="Proteomes" id="UP000428260"/>
    </source>
</evidence>
<dbReference type="AlphaFoldDB" id="A0A6I6JYE5"/>
<name>A0A6I6JYE5_9BACT</name>
<gene>
    <name evidence="1" type="ORF">GM418_03315</name>
</gene>
<evidence type="ECO:0000313" key="1">
    <source>
        <dbReference type="EMBL" id="QGY48035.1"/>
    </source>
</evidence>
<sequence length="49" mass="5821">MSPLQANLFFRYAMAKWLELIHPAVEFVNYADDAILRYQKKQLLFICSL</sequence>
<dbReference type="KEGG" id="mcos:GM418_03315"/>